<dbReference type="Proteomes" id="UP000000600">
    <property type="component" value="Unassembled WGS sequence"/>
</dbReference>
<dbReference type="GeneID" id="5034513"/>
<dbReference type="RefSeq" id="XP_001448728.1">
    <property type="nucleotide sequence ID" value="XM_001448691.1"/>
</dbReference>
<dbReference type="EMBL" id="CT868396">
    <property type="protein sequence ID" value="CAK81331.1"/>
    <property type="molecule type" value="Genomic_DNA"/>
</dbReference>
<sequence>MKSNLLQKSTVQMLNCSFDQRKQTQSSDLNNEQSRELFKTEIYRALEKYNNNKQEQSKEYK</sequence>
<dbReference type="AlphaFoldDB" id="A0DE64"/>
<dbReference type="InParanoid" id="A0DE64"/>
<proteinExistence type="predicted"/>
<keyword evidence="2" id="KW-1185">Reference proteome</keyword>
<accession>A0DE64</accession>
<protein>
    <submittedName>
        <fullName evidence="1">Uncharacterized protein</fullName>
    </submittedName>
</protein>
<evidence type="ECO:0000313" key="2">
    <source>
        <dbReference type="Proteomes" id="UP000000600"/>
    </source>
</evidence>
<dbReference type="KEGG" id="ptm:GSPATT00016173001"/>
<dbReference type="HOGENOM" id="CLU_2927559_0_0_1"/>
<gene>
    <name evidence="1" type="ORF">GSPATT00016173001</name>
</gene>
<reference evidence="1 2" key="1">
    <citation type="journal article" date="2006" name="Nature">
        <title>Global trends of whole-genome duplications revealed by the ciliate Paramecium tetraurelia.</title>
        <authorList>
            <consortium name="Genoscope"/>
            <person name="Aury J.-M."/>
            <person name="Jaillon O."/>
            <person name="Duret L."/>
            <person name="Noel B."/>
            <person name="Jubin C."/>
            <person name="Porcel B.M."/>
            <person name="Segurens B."/>
            <person name="Daubin V."/>
            <person name="Anthouard V."/>
            <person name="Aiach N."/>
            <person name="Arnaiz O."/>
            <person name="Billaut A."/>
            <person name="Beisson J."/>
            <person name="Blanc I."/>
            <person name="Bouhouche K."/>
            <person name="Camara F."/>
            <person name="Duharcourt S."/>
            <person name="Guigo R."/>
            <person name="Gogendeau D."/>
            <person name="Katinka M."/>
            <person name="Keller A.-M."/>
            <person name="Kissmehl R."/>
            <person name="Klotz C."/>
            <person name="Koll F."/>
            <person name="Le Moue A."/>
            <person name="Lepere C."/>
            <person name="Malinsky S."/>
            <person name="Nowacki M."/>
            <person name="Nowak J.K."/>
            <person name="Plattner H."/>
            <person name="Poulain J."/>
            <person name="Ruiz F."/>
            <person name="Serrano V."/>
            <person name="Zagulski M."/>
            <person name="Dessen P."/>
            <person name="Betermier M."/>
            <person name="Weissenbach J."/>
            <person name="Scarpelli C."/>
            <person name="Schachter V."/>
            <person name="Sperling L."/>
            <person name="Meyer E."/>
            <person name="Cohen J."/>
            <person name="Wincker P."/>
        </authorList>
    </citation>
    <scope>NUCLEOTIDE SEQUENCE [LARGE SCALE GENOMIC DNA]</scope>
    <source>
        <strain evidence="1 2">Stock d4-2</strain>
    </source>
</reference>
<name>A0DE64_PARTE</name>
<evidence type="ECO:0000313" key="1">
    <source>
        <dbReference type="EMBL" id="CAK81331.1"/>
    </source>
</evidence>
<organism evidence="1 2">
    <name type="scientific">Paramecium tetraurelia</name>
    <dbReference type="NCBI Taxonomy" id="5888"/>
    <lineage>
        <taxon>Eukaryota</taxon>
        <taxon>Sar</taxon>
        <taxon>Alveolata</taxon>
        <taxon>Ciliophora</taxon>
        <taxon>Intramacronucleata</taxon>
        <taxon>Oligohymenophorea</taxon>
        <taxon>Peniculida</taxon>
        <taxon>Parameciidae</taxon>
        <taxon>Paramecium</taxon>
    </lineage>
</organism>